<protein>
    <submittedName>
        <fullName evidence="1">Uncharacterized protein</fullName>
    </submittedName>
</protein>
<reference evidence="1 2" key="1">
    <citation type="submission" date="2019-12" db="EMBL/GenBank/DDBJ databases">
        <title>Draft genome sequences Bradyrhizobium cajani AMBPC1010, Bradyrhizobium pachyrhizi AMBPC1040 and Bradyrhizobium yuanmingense ALSPC3051, three plant growth promoting strains isolated from nodules of Cajanus cajan L. in Dominican Republic.</title>
        <authorList>
            <person name="Flores-Felix J.D."/>
            <person name="Araujo J."/>
            <person name="Diaz-Alcantara C."/>
            <person name="Gonzalez-Andres F."/>
            <person name="Velazquez E."/>
        </authorList>
    </citation>
    <scope>NUCLEOTIDE SEQUENCE [LARGE SCALE GENOMIC DNA]</scope>
    <source>
        <strain evidence="1 2">1010</strain>
    </source>
</reference>
<dbReference type="Proteomes" id="UP000449969">
    <property type="component" value="Unassembled WGS sequence"/>
</dbReference>
<keyword evidence="2" id="KW-1185">Reference proteome</keyword>
<dbReference type="AlphaFoldDB" id="A0A844TI39"/>
<name>A0A844TI39_9BRAD</name>
<proteinExistence type="predicted"/>
<dbReference type="EMBL" id="WQNE01000032">
    <property type="protein sequence ID" value="MVT77205.1"/>
    <property type="molecule type" value="Genomic_DNA"/>
</dbReference>
<gene>
    <name evidence="1" type="ORF">GPL20_29865</name>
</gene>
<evidence type="ECO:0000313" key="1">
    <source>
        <dbReference type="EMBL" id="MVT77205.1"/>
    </source>
</evidence>
<comment type="caution">
    <text evidence="1">The sequence shown here is derived from an EMBL/GenBank/DDBJ whole genome shotgun (WGS) entry which is preliminary data.</text>
</comment>
<sequence>MPASRISSPVSNVAGKCAGWNKGAVGFDTPATDRFGAMLGFVDVNQPAAEPNSLGRGASQSG</sequence>
<accession>A0A844TI39</accession>
<dbReference type="RefSeq" id="WP_157334452.1">
    <property type="nucleotide sequence ID" value="NZ_JANADL010000011.1"/>
</dbReference>
<evidence type="ECO:0000313" key="2">
    <source>
        <dbReference type="Proteomes" id="UP000449969"/>
    </source>
</evidence>
<dbReference type="OrthoDB" id="9770329at2"/>
<organism evidence="1 2">
    <name type="scientific">Bradyrhizobium cajani</name>
    <dbReference type="NCBI Taxonomy" id="1928661"/>
    <lineage>
        <taxon>Bacteria</taxon>
        <taxon>Pseudomonadati</taxon>
        <taxon>Pseudomonadota</taxon>
        <taxon>Alphaproteobacteria</taxon>
        <taxon>Hyphomicrobiales</taxon>
        <taxon>Nitrobacteraceae</taxon>
        <taxon>Bradyrhizobium</taxon>
    </lineage>
</organism>